<dbReference type="EMBL" id="GBRH01183196">
    <property type="protein sequence ID" value="JAE14700.1"/>
    <property type="molecule type" value="Transcribed_RNA"/>
</dbReference>
<accession>A0A0A9FPE4</accession>
<evidence type="ECO:0000313" key="1">
    <source>
        <dbReference type="EMBL" id="JAE14700.1"/>
    </source>
</evidence>
<reference evidence="1" key="2">
    <citation type="journal article" date="2015" name="Data Brief">
        <title>Shoot transcriptome of the giant reed, Arundo donax.</title>
        <authorList>
            <person name="Barrero R.A."/>
            <person name="Guerrero F.D."/>
            <person name="Moolhuijzen P."/>
            <person name="Goolsby J.A."/>
            <person name="Tidwell J."/>
            <person name="Bellgard S.E."/>
            <person name="Bellgard M.I."/>
        </authorList>
    </citation>
    <scope>NUCLEOTIDE SEQUENCE</scope>
    <source>
        <tissue evidence="1">Shoot tissue taken approximately 20 cm above the soil surface</tissue>
    </source>
</reference>
<reference evidence="1" key="1">
    <citation type="submission" date="2014-09" db="EMBL/GenBank/DDBJ databases">
        <authorList>
            <person name="Magalhaes I.L.F."/>
            <person name="Oliveira U."/>
            <person name="Santos F.R."/>
            <person name="Vidigal T.H.D.A."/>
            <person name="Brescovit A.D."/>
            <person name="Santos A.J."/>
        </authorList>
    </citation>
    <scope>NUCLEOTIDE SEQUENCE</scope>
    <source>
        <tissue evidence="1">Shoot tissue taken approximately 20 cm above the soil surface</tissue>
    </source>
</reference>
<dbReference type="AlphaFoldDB" id="A0A0A9FPE4"/>
<sequence>MLVMVTLRRMLEWSRRSGRRRITMQSLE</sequence>
<organism evidence="1">
    <name type="scientific">Arundo donax</name>
    <name type="common">Giant reed</name>
    <name type="synonym">Donax arundinaceus</name>
    <dbReference type="NCBI Taxonomy" id="35708"/>
    <lineage>
        <taxon>Eukaryota</taxon>
        <taxon>Viridiplantae</taxon>
        <taxon>Streptophyta</taxon>
        <taxon>Embryophyta</taxon>
        <taxon>Tracheophyta</taxon>
        <taxon>Spermatophyta</taxon>
        <taxon>Magnoliopsida</taxon>
        <taxon>Liliopsida</taxon>
        <taxon>Poales</taxon>
        <taxon>Poaceae</taxon>
        <taxon>PACMAD clade</taxon>
        <taxon>Arundinoideae</taxon>
        <taxon>Arundineae</taxon>
        <taxon>Arundo</taxon>
    </lineage>
</organism>
<proteinExistence type="predicted"/>
<protein>
    <submittedName>
        <fullName evidence="1">Uncharacterized protein</fullName>
    </submittedName>
</protein>
<name>A0A0A9FPE4_ARUDO</name>